<sequence length="93" mass="11070">MNKERILQIVKHHEKDGARSRGLARGQARVRSSRRAAEGRRRRRRRREKRTIFAAAGRGRLGFRRRAAVAGEEKEREVCSFIRVRSWRLGLYW</sequence>
<feature type="region of interest" description="Disordered" evidence="1">
    <location>
        <begin position="11"/>
        <end position="49"/>
    </location>
</feature>
<reference evidence="3" key="1">
    <citation type="journal article" date="2005" name="Nature">
        <title>The map-based sequence of the rice genome.</title>
        <authorList>
            <consortium name="International rice genome sequencing project (IRGSP)"/>
            <person name="Matsumoto T."/>
            <person name="Wu J."/>
            <person name="Kanamori H."/>
            <person name="Katayose Y."/>
            <person name="Fujisawa M."/>
            <person name="Namiki N."/>
            <person name="Mizuno H."/>
            <person name="Yamamoto K."/>
            <person name="Antonio B.A."/>
            <person name="Baba T."/>
            <person name="Sakata K."/>
            <person name="Nagamura Y."/>
            <person name="Aoki H."/>
            <person name="Arikawa K."/>
            <person name="Arita K."/>
            <person name="Bito T."/>
            <person name="Chiden Y."/>
            <person name="Fujitsuka N."/>
            <person name="Fukunaka R."/>
            <person name="Hamada M."/>
            <person name="Harada C."/>
            <person name="Hayashi A."/>
            <person name="Hijishita S."/>
            <person name="Honda M."/>
            <person name="Hosokawa S."/>
            <person name="Ichikawa Y."/>
            <person name="Idonuma A."/>
            <person name="Iijima M."/>
            <person name="Ikeda M."/>
            <person name="Ikeno M."/>
            <person name="Ito K."/>
            <person name="Ito S."/>
            <person name="Ito T."/>
            <person name="Ito Y."/>
            <person name="Ito Y."/>
            <person name="Iwabuchi A."/>
            <person name="Kamiya K."/>
            <person name="Karasawa W."/>
            <person name="Kurita K."/>
            <person name="Katagiri S."/>
            <person name="Kikuta A."/>
            <person name="Kobayashi H."/>
            <person name="Kobayashi N."/>
            <person name="Machita K."/>
            <person name="Maehara T."/>
            <person name="Masukawa M."/>
            <person name="Mizubayashi T."/>
            <person name="Mukai Y."/>
            <person name="Nagasaki H."/>
            <person name="Nagata Y."/>
            <person name="Naito S."/>
            <person name="Nakashima M."/>
            <person name="Nakama Y."/>
            <person name="Nakamichi Y."/>
            <person name="Nakamura M."/>
            <person name="Meguro A."/>
            <person name="Negishi M."/>
            <person name="Ohta I."/>
            <person name="Ohta T."/>
            <person name="Okamoto M."/>
            <person name="Ono N."/>
            <person name="Saji S."/>
            <person name="Sakaguchi M."/>
            <person name="Sakai K."/>
            <person name="Shibata M."/>
            <person name="Shimokawa T."/>
            <person name="Song J."/>
            <person name="Takazaki Y."/>
            <person name="Terasawa K."/>
            <person name="Tsugane M."/>
            <person name="Tsuji K."/>
            <person name="Ueda S."/>
            <person name="Waki K."/>
            <person name="Yamagata H."/>
            <person name="Yamamoto M."/>
            <person name="Yamamoto S."/>
            <person name="Yamane H."/>
            <person name="Yoshiki S."/>
            <person name="Yoshihara R."/>
            <person name="Yukawa K."/>
            <person name="Zhong H."/>
            <person name="Yano M."/>
            <person name="Yuan Q."/>
            <person name="Ouyang S."/>
            <person name="Liu J."/>
            <person name="Jones K.M."/>
            <person name="Gansberger K."/>
            <person name="Moffat K."/>
            <person name="Hill J."/>
            <person name="Bera J."/>
            <person name="Fadrosh D."/>
            <person name="Jin S."/>
            <person name="Johri S."/>
            <person name="Kim M."/>
            <person name="Overton L."/>
            <person name="Reardon M."/>
            <person name="Tsitrin T."/>
            <person name="Vuong H."/>
            <person name="Weaver B."/>
            <person name="Ciecko A."/>
            <person name="Tallon L."/>
            <person name="Jackson J."/>
            <person name="Pai G."/>
            <person name="Aken S.V."/>
            <person name="Utterback T."/>
            <person name="Reidmuller S."/>
            <person name="Feldblyum T."/>
            <person name="Hsiao J."/>
            <person name="Zismann V."/>
            <person name="Iobst S."/>
            <person name="de Vazeille A.R."/>
            <person name="Buell C.R."/>
            <person name="Ying K."/>
            <person name="Li Y."/>
            <person name="Lu T."/>
            <person name="Huang Y."/>
            <person name="Zhao Q."/>
            <person name="Feng Q."/>
            <person name="Zhang L."/>
            <person name="Zhu J."/>
            <person name="Weng Q."/>
            <person name="Mu J."/>
            <person name="Lu Y."/>
            <person name="Fan D."/>
            <person name="Liu Y."/>
            <person name="Guan J."/>
            <person name="Zhang Y."/>
            <person name="Yu S."/>
            <person name="Liu X."/>
            <person name="Zhang Y."/>
            <person name="Hong G."/>
            <person name="Han B."/>
            <person name="Choisne N."/>
            <person name="Demange N."/>
            <person name="Orjeda G."/>
            <person name="Samain S."/>
            <person name="Cattolico L."/>
            <person name="Pelletier E."/>
            <person name="Couloux A."/>
            <person name="Segurens B."/>
            <person name="Wincker P."/>
            <person name="D'Hont A."/>
            <person name="Scarpelli C."/>
            <person name="Weissenbach J."/>
            <person name="Salanoubat M."/>
            <person name="Quetier F."/>
            <person name="Yu Y."/>
            <person name="Kim H.R."/>
            <person name="Rambo T."/>
            <person name="Currie J."/>
            <person name="Collura K."/>
            <person name="Luo M."/>
            <person name="Yang T."/>
            <person name="Ammiraju J.S.S."/>
            <person name="Engler F."/>
            <person name="Soderlund C."/>
            <person name="Wing R.A."/>
            <person name="Palmer L.E."/>
            <person name="de la Bastide M."/>
            <person name="Spiegel L."/>
            <person name="Nascimento L."/>
            <person name="Zutavern T."/>
            <person name="O'Shaughnessy A."/>
            <person name="Dike S."/>
            <person name="Dedhia N."/>
            <person name="Preston R."/>
            <person name="Balija V."/>
            <person name="McCombie W.R."/>
            <person name="Chow T."/>
            <person name="Chen H."/>
            <person name="Chung M."/>
            <person name="Chen C."/>
            <person name="Shaw J."/>
            <person name="Wu H."/>
            <person name="Hsiao K."/>
            <person name="Chao Y."/>
            <person name="Chu M."/>
            <person name="Cheng C."/>
            <person name="Hour A."/>
            <person name="Lee P."/>
            <person name="Lin S."/>
            <person name="Lin Y."/>
            <person name="Liou J."/>
            <person name="Liu S."/>
            <person name="Hsing Y."/>
            <person name="Raghuvanshi S."/>
            <person name="Mohanty A."/>
            <person name="Bharti A.K."/>
            <person name="Gaur A."/>
            <person name="Gupta V."/>
            <person name="Kumar D."/>
            <person name="Ravi V."/>
            <person name="Vij S."/>
            <person name="Kapur A."/>
            <person name="Khurana P."/>
            <person name="Khurana P."/>
            <person name="Khurana J.P."/>
            <person name="Tyagi A.K."/>
            <person name="Gaikwad K."/>
            <person name="Singh A."/>
            <person name="Dalal V."/>
            <person name="Srivastava S."/>
            <person name="Dixit A."/>
            <person name="Pal A.K."/>
            <person name="Ghazi I.A."/>
            <person name="Yadav M."/>
            <person name="Pandit A."/>
            <person name="Bhargava A."/>
            <person name="Sureshbabu K."/>
            <person name="Batra K."/>
            <person name="Sharma T.R."/>
            <person name="Mohapatra T."/>
            <person name="Singh N.K."/>
            <person name="Messing J."/>
            <person name="Nelson A.B."/>
            <person name="Fuks G."/>
            <person name="Kavchok S."/>
            <person name="Keizer G."/>
            <person name="Linton E."/>
            <person name="Llaca V."/>
            <person name="Song R."/>
            <person name="Tanyolac B."/>
            <person name="Young S."/>
            <person name="Ho-Il K."/>
            <person name="Hahn J.H."/>
            <person name="Sangsakoo G."/>
            <person name="Vanavichit A."/>
            <person name="de Mattos Luiz.A.T."/>
            <person name="Zimmer P.D."/>
            <person name="Malone G."/>
            <person name="Dellagostin O."/>
            <person name="de Oliveira A.C."/>
            <person name="Bevan M."/>
            <person name="Bancroft I."/>
            <person name="Minx P."/>
            <person name="Cordum H."/>
            <person name="Wilson R."/>
            <person name="Cheng Z."/>
            <person name="Jin W."/>
            <person name="Jiang J."/>
            <person name="Leong S.A."/>
            <person name="Iwama H."/>
            <person name="Gojobori T."/>
            <person name="Itoh T."/>
            <person name="Niimura Y."/>
            <person name="Fujii Y."/>
            <person name="Habara T."/>
            <person name="Sakai H."/>
            <person name="Sato Y."/>
            <person name="Wilson G."/>
            <person name="Kumar K."/>
            <person name="McCouch S."/>
            <person name="Juretic N."/>
            <person name="Hoen D."/>
            <person name="Wright S."/>
            <person name="Bruskiewich R."/>
            <person name="Bureau T."/>
            <person name="Miyao A."/>
            <person name="Hirochika H."/>
            <person name="Nishikawa T."/>
            <person name="Kadowaki K."/>
            <person name="Sugiura M."/>
            <person name="Burr B."/>
            <person name="Sasaki T."/>
        </authorList>
    </citation>
    <scope>NUCLEOTIDE SEQUENCE [LARGE SCALE GENOMIC DNA]</scope>
    <source>
        <strain evidence="3">cv. Nipponbare</strain>
    </source>
</reference>
<evidence type="ECO:0000313" key="2">
    <source>
        <dbReference type="EMBL" id="BAC57667.1"/>
    </source>
</evidence>
<evidence type="ECO:0000256" key="1">
    <source>
        <dbReference type="SAM" id="MobiDB-lite"/>
    </source>
</evidence>
<organism evidence="2 3">
    <name type="scientific">Oryza sativa subsp. japonica</name>
    <name type="common">Rice</name>
    <dbReference type="NCBI Taxonomy" id="39947"/>
    <lineage>
        <taxon>Eukaryota</taxon>
        <taxon>Viridiplantae</taxon>
        <taxon>Streptophyta</taxon>
        <taxon>Embryophyta</taxon>
        <taxon>Tracheophyta</taxon>
        <taxon>Spermatophyta</taxon>
        <taxon>Magnoliopsida</taxon>
        <taxon>Liliopsida</taxon>
        <taxon>Poales</taxon>
        <taxon>Poaceae</taxon>
        <taxon>BOP clade</taxon>
        <taxon>Oryzoideae</taxon>
        <taxon>Oryzeae</taxon>
        <taxon>Oryzinae</taxon>
        <taxon>Oryza</taxon>
        <taxon>Oryza sativa</taxon>
    </lineage>
</organism>
<proteinExistence type="predicted"/>
<name>Q84ZP9_ORYSJ</name>
<dbReference type="EMBL" id="AP003827">
    <property type="protein sequence ID" value="BAC57667.1"/>
    <property type="molecule type" value="Genomic_DNA"/>
</dbReference>
<accession>Q84ZP9</accession>
<reference evidence="3" key="2">
    <citation type="journal article" date="2008" name="Nucleic Acids Res.">
        <title>The rice annotation project database (RAP-DB): 2008 update.</title>
        <authorList>
            <consortium name="The rice annotation project (RAP)"/>
        </authorList>
    </citation>
    <scope>GENOME REANNOTATION</scope>
    <source>
        <strain evidence="3">cv. Nipponbare</strain>
    </source>
</reference>
<protein>
    <submittedName>
        <fullName evidence="2">Uncharacterized protein</fullName>
    </submittedName>
</protein>
<dbReference type="AlphaFoldDB" id="Q84ZP9"/>
<evidence type="ECO:0000313" key="3">
    <source>
        <dbReference type="Proteomes" id="UP000000763"/>
    </source>
</evidence>
<feature type="compositionally biased region" description="Basic residues" evidence="1">
    <location>
        <begin position="40"/>
        <end position="49"/>
    </location>
</feature>
<gene>
    <name evidence="2" type="primary">OJ1372_D12.129</name>
</gene>
<dbReference type="Proteomes" id="UP000000763">
    <property type="component" value="Chromosome 7"/>
</dbReference>